<evidence type="ECO:0000313" key="3">
    <source>
        <dbReference type="EMBL" id="WIA19685.1"/>
    </source>
</evidence>
<dbReference type="Proteomes" id="UP001244341">
    <property type="component" value="Chromosome 11b"/>
</dbReference>
<dbReference type="EMBL" id="CP126218">
    <property type="protein sequence ID" value="WIA19685.1"/>
    <property type="molecule type" value="Genomic_DNA"/>
</dbReference>
<evidence type="ECO:0000313" key="4">
    <source>
        <dbReference type="Proteomes" id="UP001244341"/>
    </source>
</evidence>
<keyword evidence="4" id="KW-1185">Reference proteome</keyword>
<reference evidence="3 4" key="1">
    <citation type="submission" date="2023-05" db="EMBL/GenBank/DDBJ databases">
        <title>A 100% complete, gapless, phased diploid assembly of the Scenedesmus obliquus UTEX 3031 genome.</title>
        <authorList>
            <person name="Biondi T.C."/>
            <person name="Hanschen E.R."/>
            <person name="Kwon T."/>
            <person name="Eng W."/>
            <person name="Kruse C.P.S."/>
            <person name="Koehler S.I."/>
            <person name="Kunde Y."/>
            <person name="Gleasner C.D."/>
            <person name="You Mak K.T."/>
            <person name="Polle J."/>
            <person name="Hovde B.T."/>
            <person name="Starkenburg S.R."/>
        </authorList>
    </citation>
    <scope>NUCLEOTIDE SEQUENCE [LARGE SCALE GENOMIC DNA]</scope>
    <source>
        <strain evidence="3 4">DOE0152z</strain>
    </source>
</reference>
<keyword evidence="1" id="KW-0732">Signal</keyword>
<feature type="signal peptide" evidence="1">
    <location>
        <begin position="1"/>
        <end position="20"/>
    </location>
</feature>
<protein>
    <recommendedName>
        <fullName evidence="2">Chitin-binding type-4 domain-containing protein</fullName>
    </recommendedName>
</protein>
<accession>A0ABY8UEU2</accession>
<proteinExistence type="predicted"/>
<dbReference type="Pfam" id="PF03067">
    <property type="entry name" value="LPMO_10"/>
    <property type="match status" value="1"/>
</dbReference>
<evidence type="ECO:0000256" key="1">
    <source>
        <dbReference type="SAM" id="SignalP"/>
    </source>
</evidence>
<feature type="chain" id="PRO_5046605469" description="Chitin-binding type-4 domain-containing protein" evidence="1">
    <location>
        <begin position="21"/>
        <end position="140"/>
    </location>
</feature>
<evidence type="ECO:0000259" key="2">
    <source>
        <dbReference type="Pfam" id="PF03067"/>
    </source>
</evidence>
<sequence length="140" mass="15317">MNSGLLVLFVAGLFVAGVQGHGWLSFPESRNSRVNRPWATTPGPLQGNRMNGNGQAAWIPRTTTPQPGVCGDPFQDLQDRSLANYFATTPLTPSATFAPGQRVSFRWFISTNHGGFFTFKICPQRTGLTQACFDANVLQR</sequence>
<gene>
    <name evidence="3" type="ORF">OEZ85_005613</name>
</gene>
<organism evidence="3 4">
    <name type="scientific">Tetradesmus obliquus</name>
    <name type="common">Green alga</name>
    <name type="synonym">Acutodesmus obliquus</name>
    <dbReference type="NCBI Taxonomy" id="3088"/>
    <lineage>
        <taxon>Eukaryota</taxon>
        <taxon>Viridiplantae</taxon>
        <taxon>Chlorophyta</taxon>
        <taxon>core chlorophytes</taxon>
        <taxon>Chlorophyceae</taxon>
        <taxon>CS clade</taxon>
        <taxon>Sphaeropleales</taxon>
        <taxon>Scenedesmaceae</taxon>
        <taxon>Tetradesmus</taxon>
    </lineage>
</organism>
<name>A0ABY8UEU2_TETOB</name>
<dbReference type="InterPro" id="IPR004302">
    <property type="entry name" value="Cellulose/chitin-bd_N"/>
</dbReference>
<feature type="domain" description="Chitin-binding type-4" evidence="2">
    <location>
        <begin position="21"/>
        <end position="138"/>
    </location>
</feature>